<feature type="chain" id="PRO_5043455647" evidence="2">
    <location>
        <begin position="21"/>
        <end position="102"/>
    </location>
</feature>
<proteinExistence type="predicted"/>
<sequence length="102" mass="11559">MRLAIILTSLIACTVNSVHAGCKDPHHLSGHLAFYCVDEVTQIEFEYVDVNDRFANIENEADLAEVVYQTYHDSIYHTPAQRPIFGSDETEEGGWTRRDETA</sequence>
<dbReference type="EMBL" id="CP144090">
    <property type="protein sequence ID" value="WWD09328.1"/>
    <property type="molecule type" value="Genomic_DNA"/>
</dbReference>
<keyword evidence="2" id="KW-0732">Signal</keyword>
<dbReference type="Proteomes" id="UP001358614">
    <property type="component" value="Chromosome 2"/>
</dbReference>
<evidence type="ECO:0000256" key="2">
    <source>
        <dbReference type="SAM" id="SignalP"/>
    </source>
</evidence>
<gene>
    <name evidence="3" type="ORF">V865_007451</name>
</gene>
<accession>A0AAX4KST0</accession>
<organism evidence="3 4">
    <name type="scientific">Kwoniella europaea PYCC6329</name>
    <dbReference type="NCBI Taxonomy" id="1423913"/>
    <lineage>
        <taxon>Eukaryota</taxon>
        <taxon>Fungi</taxon>
        <taxon>Dikarya</taxon>
        <taxon>Basidiomycota</taxon>
        <taxon>Agaricomycotina</taxon>
        <taxon>Tremellomycetes</taxon>
        <taxon>Tremellales</taxon>
        <taxon>Cryptococcaceae</taxon>
        <taxon>Kwoniella</taxon>
    </lineage>
</organism>
<name>A0AAX4KST0_9TREE</name>
<protein>
    <submittedName>
        <fullName evidence="3">Uncharacterized protein</fullName>
    </submittedName>
</protein>
<evidence type="ECO:0000256" key="1">
    <source>
        <dbReference type="SAM" id="MobiDB-lite"/>
    </source>
</evidence>
<dbReference type="KEGG" id="ker:91106252"/>
<keyword evidence="4" id="KW-1185">Reference proteome</keyword>
<dbReference type="AlphaFoldDB" id="A0AAX4KST0"/>
<feature type="region of interest" description="Disordered" evidence="1">
    <location>
        <begin position="82"/>
        <end position="102"/>
    </location>
</feature>
<feature type="signal peptide" evidence="2">
    <location>
        <begin position="1"/>
        <end position="20"/>
    </location>
</feature>
<reference evidence="3 4" key="1">
    <citation type="submission" date="2024-01" db="EMBL/GenBank/DDBJ databases">
        <title>Comparative genomics of Cryptococcus and Kwoniella reveals pathogenesis evolution and contrasting modes of karyotype evolution via chromosome fusion or intercentromeric recombination.</title>
        <authorList>
            <person name="Coelho M.A."/>
            <person name="David-Palma M."/>
            <person name="Shea T."/>
            <person name="Bowers K."/>
            <person name="McGinley-Smith S."/>
            <person name="Mohammad A.W."/>
            <person name="Gnirke A."/>
            <person name="Yurkov A.M."/>
            <person name="Nowrousian M."/>
            <person name="Sun S."/>
            <person name="Cuomo C.A."/>
            <person name="Heitman J."/>
        </authorList>
    </citation>
    <scope>NUCLEOTIDE SEQUENCE [LARGE SCALE GENOMIC DNA]</scope>
    <source>
        <strain evidence="3 4">PYCC6329</strain>
    </source>
</reference>
<dbReference type="GeneID" id="91106252"/>
<evidence type="ECO:0000313" key="3">
    <source>
        <dbReference type="EMBL" id="WWD09328.1"/>
    </source>
</evidence>
<dbReference type="RefSeq" id="XP_066087295.1">
    <property type="nucleotide sequence ID" value="XM_066231198.1"/>
</dbReference>
<evidence type="ECO:0000313" key="4">
    <source>
        <dbReference type="Proteomes" id="UP001358614"/>
    </source>
</evidence>